<dbReference type="Pfam" id="PF13692">
    <property type="entry name" value="Glyco_trans_1_4"/>
    <property type="match status" value="1"/>
</dbReference>
<dbReference type="EMBL" id="VMRX01000035">
    <property type="protein sequence ID" value="TVT31975.1"/>
    <property type="molecule type" value="Genomic_DNA"/>
</dbReference>
<dbReference type="InterPro" id="IPR050194">
    <property type="entry name" value="Glycosyltransferase_grp1"/>
</dbReference>
<organism evidence="2 3">
    <name type="scientific">Marinobacter vinifirmus</name>
    <dbReference type="NCBI Taxonomy" id="355591"/>
    <lineage>
        <taxon>Bacteria</taxon>
        <taxon>Pseudomonadati</taxon>
        <taxon>Pseudomonadota</taxon>
        <taxon>Gammaproteobacteria</taxon>
        <taxon>Pseudomonadales</taxon>
        <taxon>Marinobacteraceae</taxon>
        <taxon>Marinobacter</taxon>
    </lineage>
</organism>
<protein>
    <submittedName>
        <fullName evidence="2">Glycosyltransferase family 1 protein</fullName>
    </submittedName>
</protein>
<dbReference type="GO" id="GO:0016757">
    <property type="term" value="F:glycosyltransferase activity"/>
    <property type="evidence" value="ECO:0007669"/>
    <property type="project" value="UniProtKB-ARBA"/>
</dbReference>
<dbReference type="Pfam" id="PF13439">
    <property type="entry name" value="Glyco_transf_4"/>
    <property type="match status" value="1"/>
</dbReference>
<proteinExistence type="predicted"/>
<dbReference type="RefSeq" id="WP_273134174.1">
    <property type="nucleotide sequence ID" value="NZ_VMRX01000035.1"/>
</dbReference>
<dbReference type="AlphaFoldDB" id="A0A558B631"/>
<evidence type="ECO:0000313" key="2">
    <source>
        <dbReference type="EMBL" id="TVT31975.1"/>
    </source>
</evidence>
<sequence length="415" mass="46161">MTEKPSGQAVTELPPTDRRAHHITIVSETFPPEINGVANTMKHLCQGLVQRGHVVTVVRPGQRREGKGLFDCNGDGLCSRELIVSGLPLPGYKDLQFGLSRPATLKNLWQNRRPDAVYVATQGPLGIAAVSAARKLQIPVISGFHTNFHSYSRYYGVGALERLLCAYGRWFHNRTALTLVPTRKMQAVTRSMGITNAGLWARGVDCQRFAPHKRDKGLRKGWGLGENDKAVLYVGRLALEKNIRKAVACFERIKGLHANARFILVGDGPLRRQLEERHPDYIFCGTRQGDDLARHYASGDLFLFPSKTDTFGNVVLEAMASGLPVVAFDDAAAAEHIRHEENGLKAPLTEDESFINNALRLADQPSLLQRIRAQARLDALELSWHSQIEQFEQLVLNQPAQARYHGVNKQSIQTL</sequence>
<dbReference type="CDD" id="cd03814">
    <property type="entry name" value="GT4-like"/>
    <property type="match status" value="1"/>
</dbReference>
<dbReference type="Proteomes" id="UP000319142">
    <property type="component" value="Unassembled WGS sequence"/>
</dbReference>
<dbReference type="Gene3D" id="3.40.50.2000">
    <property type="entry name" value="Glycogen Phosphorylase B"/>
    <property type="match status" value="2"/>
</dbReference>
<evidence type="ECO:0000259" key="1">
    <source>
        <dbReference type="Pfam" id="PF13439"/>
    </source>
</evidence>
<accession>A0A558B631</accession>
<gene>
    <name evidence="2" type="ORF">FHK81_13250</name>
</gene>
<evidence type="ECO:0000313" key="3">
    <source>
        <dbReference type="Proteomes" id="UP000319142"/>
    </source>
</evidence>
<dbReference type="InterPro" id="IPR028098">
    <property type="entry name" value="Glyco_trans_4-like_N"/>
</dbReference>
<dbReference type="PANTHER" id="PTHR45947:SF3">
    <property type="entry name" value="SULFOQUINOVOSYL TRANSFERASE SQD2"/>
    <property type="match status" value="1"/>
</dbReference>
<dbReference type="PANTHER" id="PTHR45947">
    <property type="entry name" value="SULFOQUINOVOSYL TRANSFERASE SQD2"/>
    <property type="match status" value="1"/>
</dbReference>
<comment type="caution">
    <text evidence="2">The sequence shown here is derived from an EMBL/GenBank/DDBJ whole genome shotgun (WGS) entry which is preliminary data.</text>
</comment>
<reference evidence="2 3" key="1">
    <citation type="submission" date="2019-07" db="EMBL/GenBank/DDBJ databases">
        <title>The pathways for chlorine oxyanion respiration interact through the shared metabolite chlorate.</title>
        <authorList>
            <person name="Barnum T.P."/>
            <person name="Cheng Y."/>
            <person name="Hill K.A."/>
            <person name="Lucas L.N."/>
            <person name="Carlson H.K."/>
            <person name="Coates J.D."/>
        </authorList>
    </citation>
    <scope>NUCLEOTIDE SEQUENCE [LARGE SCALE GENOMIC DNA]</scope>
    <source>
        <strain evidence="2">UCB</strain>
    </source>
</reference>
<name>A0A558B631_9GAMM</name>
<dbReference type="SUPFAM" id="SSF53756">
    <property type="entry name" value="UDP-Glycosyltransferase/glycogen phosphorylase"/>
    <property type="match status" value="1"/>
</dbReference>
<feature type="domain" description="Glycosyltransferase subfamily 4-like N-terminal" evidence="1">
    <location>
        <begin position="34"/>
        <end position="208"/>
    </location>
</feature>
<keyword evidence="2" id="KW-0808">Transferase</keyword>